<proteinExistence type="predicted"/>
<keyword evidence="3" id="KW-1185">Reference proteome</keyword>
<protein>
    <submittedName>
        <fullName evidence="2">Uncharacterized protein</fullName>
    </submittedName>
</protein>
<evidence type="ECO:0000313" key="2">
    <source>
        <dbReference type="EMBL" id="KAK3695619.1"/>
    </source>
</evidence>
<comment type="caution">
    <text evidence="2">The sequence shown here is derived from an EMBL/GenBank/DDBJ whole genome shotgun (WGS) entry which is preliminary data.</text>
</comment>
<feature type="region of interest" description="Disordered" evidence="1">
    <location>
        <begin position="1"/>
        <end position="120"/>
    </location>
</feature>
<reference evidence="2" key="1">
    <citation type="journal article" date="2023" name="Mol. Phylogenet. Evol.">
        <title>Genome-scale phylogeny and comparative genomics of the fungal order Sordariales.</title>
        <authorList>
            <person name="Hensen N."/>
            <person name="Bonometti L."/>
            <person name="Westerberg I."/>
            <person name="Brannstrom I.O."/>
            <person name="Guillou S."/>
            <person name="Cros-Aarteil S."/>
            <person name="Calhoun S."/>
            <person name="Haridas S."/>
            <person name="Kuo A."/>
            <person name="Mondo S."/>
            <person name="Pangilinan J."/>
            <person name="Riley R."/>
            <person name="LaButti K."/>
            <person name="Andreopoulos B."/>
            <person name="Lipzen A."/>
            <person name="Chen C."/>
            <person name="Yan M."/>
            <person name="Daum C."/>
            <person name="Ng V."/>
            <person name="Clum A."/>
            <person name="Steindorff A."/>
            <person name="Ohm R.A."/>
            <person name="Martin F."/>
            <person name="Silar P."/>
            <person name="Natvig D.O."/>
            <person name="Lalanne C."/>
            <person name="Gautier V."/>
            <person name="Ament-Velasquez S.L."/>
            <person name="Kruys A."/>
            <person name="Hutchinson M.I."/>
            <person name="Powell A.J."/>
            <person name="Barry K."/>
            <person name="Miller A.N."/>
            <person name="Grigoriev I.V."/>
            <person name="Debuchy R."/>
            <person name="Gladieux P."/>
            <person name="Hiltunen Thoren M."/>
            <person name="Johannesson H."/>
        </authorList>
    </citation>
    <scope>NUCLEOTIDE SEQUENCE</scope>
    <source>
        <strain evidence="2">CBS 314.62</strain>
    </source>
</reference>
<name>A0AAE1CIJ2_9PEZI</name>
<dbReference type="AlphaFoldDB" id="A0AAE1CIJ2"/>
<sequence>MRPAIHQRTHSNSSGASYVSSSSIDSPVSEDQFAFSACGTPSDERPPSRAFNITSAPRHDPLFDDYYNEDRRSQSTSRVREPADSSHLISRSKPIAIDLPSVRKQSTAPVDTPPEPLSARGDIPGGFFPFHEDPTSRVRKPHPFHLDASKARRQSIHQASEYAKSASASDYSTAPDMAVPSKNSLMGSVGRMTSSSHTPVSSYLPIGVYDNAALPMGKYYPSNYENRPGNGSQQRVQPFIKVSPAPAVRSESQAFRCGNSGHTRSKSEVQRQLMQYQRDMIAQASIAATAVLNQNNTASNGAGDSSLLTPAGVSLKHIQLGGKMLKSHRPLSPRLKPMGSPGPVTPMELESGGGDSYLTLGKPSTGLDAEHQVAEVSRAIRADEARHRCQGLDSPVGEMGSTIY</sequence>
<dbReference type="Proteomes" id="UP001270362">
    <property type="component" value="Unassembled WGS sequence"/>
</dbReference>
<organism evidence="2 3">
    <name type="scientific">Podospora appendiculata</name>
    <dbReference type="NCBI Taxonomy" id="314037"/>
    <lineage>
        <taxon>Eukaryota</taxon>
        <taxon>Fungi</taxon>
        <taxon>Dikarya</taxon>
        <taxon>Ascomycota</taxon>
        <taxon>Pezizomycotina</taxon>
        <taxon>Sordariomycetes</taxon>
        <taxon>Sordariomycetidae</taxon>
        <taxon>Sordariales</taxon>
        <taxon>Podosporaceae</taxon>
        <taxon>Podospora</taxon>
    </lineage>
</organism>
<feature type="compositionally biased region" description="Basic and acidic residues" evidence="1">
    <location>
        <begin position="57"/>
        <end position="84"/>
    </location>
</feature>
<reference evidence="2" key="2">
    <citation type="submission" date="2023-06" db="EMBL/GenBank/DDBJ databases">
        <authorList>
            <consortium name="Lawrence Berkeley National Laboratory"/>
            <person name="Haridas S."/>
            <person name="Hensen N."/>
            <person name="Bonometti L."/>
            <person name="Westerberg I."/>
            <person name="Brannstrom I.O."/>
            <person name="Guillou S."/>
            <person name="Cros-Aarteil S."/>
            <person name="Calhoun S."/>
            <person name="Kuo A."/>
            <person name="Mondo S."/>
            <person name="Pangilinan J."/>
            <person name="Riley R."/>
            <person name="Labutti K."/>
            <person name="Andreopoulos B."/>
            <person name="Lipzen A."/>
            <person name="Chen C."/>
            <person name="Yanf M."/>
            <person name="Daum C."/>
            <person name="Ng V."/>
            <person name="Clum A."/>
            <person name="Steindorff A."/>
            <person name="Ohm R."/>
            <person name="Martin F."/>
            <person name="Silar P."/>
            <person name="Natvig D."/>
            <person name="Lalanne C."/>
            <person name="Gautier V."/>
            <person name="Ament-Velasquez S.L."/>
            <person name="Kruys A."/>
            <person name="Hutchinson M.I."/>
            <person name="Powell A.J."/>
            <person name="Barry K."/>
            <person name="Miller A.N."/>
            <person name="Grigoriev I.V."/>
            <person name="Debuchy R."/>
            <person name="Gladieux P."/>
            <person name="Thoren M.H."/>
            <person name="Johannesson H."/>
        </authorList>
    </citation>
    <scope>NUCLEOTIDE SEQUENCE</scope>
    <source>
        <strain evidence="2">CBS 314.62</strain>
    </source>
</reference>
<evidence type="ECO:0000313" key="3">
    <source>
        <dbReference type="Proteomes" id="UP001270362"/>
    </source>
</evidence>
<feature type="compositionally biased region" description="Low complexity" evidence="1">
    <location>
        <begin position="11"/>
        <end position="29"/>
    </location>
</feature>
<gene>
    <name evidence="2" type="ORF">B0T22DRAFT_367727</name>
</gene>
<evidence type="ECO:0000256" key="1">
    <source>
        <dbReference type="SAM" id="MobiDB-lite"/>
    </source>
</evidence>
<accession>A0AAE1CIJ2</accession>
<dbReference type="EMBL" id="JAULSO010000001">
    <property type="protein sequence ID" value="KAK3695619.1"/>
    <property type="molecule type" value="Genomic_DNA"/>
</dbReference>